<protein>
    <submittedName>
        <fullName evidence="1">Uncharacterized protein</fullName>
    </submittedName>
</protein>
<dbReference type="EMBL" id="JAJATZ010000002">
    <property type="protein sequence ID" value="MCB5198354.1"/>
    <property type="molecule type" value="Genomic_DNA"/>
</dbReference>
<reference evidence="1" key="1">
    <citation type="submission" date="2021-10" db="EMBL/GenBank/DDBJ databases">
        <title>Loktanella gaetbuli sp. nov., isolated from a tidal flat.</title>
        <authorList>
            <person name="Park S."/>
            <person name="Yoon J.-H."/>
        </authorList>
    </citation>
    <scope>NUCLEOTIDE SEQUENCE</scope>
    <source>
        <strain evidence="1">TSTF-M6</strain>
    </source>
</reference>
<sequence>MTDASTTNPIPDDVAQIAVAEEKLDMTTLALIGLRLSQNGNAALIRTARGAISQVTIGDRVDNMTVVAVSEQGLSLLDRRGVTRRLTMPG</sequence>
<evidence type="ECO:0000313" key="1">
    <source>
        <dbReference type="EMBL" id="MCB5198354.1"/>
    </source>
</evidence>
<accession>A0ABS8BRJ3</accession>
<gene>
    <name evidence="1" type="ORF">LGQ03_03800</name>
</gene>
<name>A0ABS8BRJ3_9RHOB</name>
<proteinExistence type="predicted"/>
<evidence type="ECO:0000313" key="2">
    <source>
        <dbReference type="Proteomes" id="UP001138961"/>
    </source>
</evidence>
<dbReference type="Proteomes" id="UP001138961">
    <property type="component" value="Unassembled WGS sequence"/>
</dbReference>
<keyword evidence="2" id="KW-1185">Reference proteome</keyword>
<dbReference type="RefSeq" id="WP_226747313.1">
    <property type="nucleotide sequence ID" value="NZ_JAJATZ010000002.1"/>
</dbReference>
<comment type="caution">
    <text evidence="1">The sequence shown here is derived from an EMBL/GenBank/DDBJ whole genome shotgun (WGS) entry which is preliminary data.</text>
</comment>
<organism evidence="1 2">
    <name type="scientific">Loktanella gaetbuli</name>
    <dbReference type="NCBI Taxonomy" id="2881335"/>
    <lineage>
        <taxon>Bacteria</taxon>
        <taxon>Pseudomonadati</taxon>
        <taxon>Pseudomonadota</taxon>
        <taxon>Alphaproteobacteria</taxon>
        <taxon>Rhodobacterales</taxon>
        <taxon>Roseobacteraceae</taxon>
        <taxon>Loktanella</taxon>
    </lineage>
</organism>